<feature type="compositionally biased region" description="Gly residues" evidence="1">
    <location>
        <begin position="992"/>
        <end position="1008"/>
    </location>
</feature>
<feature type="compositionally biased region" description="Basic and acidic residues" evidence="1">
    <location>
        <begin position="940"/>
        <end position="969"/>
    </location>
</feature>
<keyword evidence="2" id="KW-0472">Membrane</keyword>
<feature type="compositionally biased region" description="Basic and acidic residues" evidence="1">
    <location>
        <begin position="1097"/>
        <end position="1122"/>
    </location>
</feature>
<feature type="region of interest" description="Disordered" evidence="1">
    <location>
        <begin position="936"/>
        <end position="1016"/>
    </location>
</feature>
<dbReference type="EMBL" id="JAEMEF010000001">
    <property type="protein sequence ID" value="MBL7558485.1"/>
    <property type="molecule type" value="Genomic_DNA"/>
</dbReference>
<gene>
    <name evidence="3" type="ORF">JAO71_01620</name>
</gene>
<feature type="compositionally biased region" description="Basic residues" evidence="1">
    <location>
        <begin position="746"/>
        <end position="755"/>
    </location>
</feature>
<accession>A0ABS1WH84</accession>
<feature type="compositionally biased region" description="Basic and acidic residues" evidence="1">
    <location>
        <begin position="712"/>
        <end position="745"/>
    </location>
</feature>
<feature type="region of interest" description="Disordered" evidence="1">
    <location>
        <begin position="1096"/>
        <end position="1122"/>
    </location>
</feature>
<evidence type="ECO:0000313" key="4">
    <source>
        <dbReference type="Proteomes" id="UP000605013"/>
    </source>
</evidence>
<sequence length="1155" mass="133821">MNNFNNIQHKLEQFIRKYYTNELIKGVILFFSIGLLYFIFTLLIEHFLWLNSTARTILFWLFIIVELALFVKFIALPLAKLFKLQKGIDYKKASVIIGNHFTEVNDKLLNVLQLKEDSNASELLLASIDQKAEELNPIPFKLAVNFKQNVKYLKYAALPLLIVFIFVISGKFNWFSDSYNRVVNYQTAYEPPAPFQFFVLNENLQTNQNQTFRLITTTEGQVLPQDVQITYNKQTYYLQQHQAGTFEYVFEQPKEDITFNLTANGITSKPYTLKVLQVPTLLGFNMVLDYPNHTNKRNQTVKGIGNAMVPQGTKITWQLNTKATTEVALIGRDTIAFKSEKSGIFEASKQLYNSFDYNISTSNNNLKNYENLAYSIQVVKDQYPELTIESKTDSLDLQTLYFKGQVSDDYGLNKLQLVYYPSGNETEKNTVNIPVSKSNFDQFLSTFPNRLPVEDGVVYDLYFEVFDNDAVNNNKSTKSNVFTYRKRTKDEEEQKQLQEQNNTIQDLNKSLEKFDKQQQELQELSKTQKEKSELNFNDKKKFDNFLKRQKEQEQMMKQFNKKLKDNLEQFQNENKEKDQFKEDLKERLKDNEEQLKQDEKLLEELQKLREKLSKEEFSEKLDNLAKKAKSQKRSLQQLVELTKRYYVTKKMEKISEDLDTLAKEQDKLANSDPKENSKEKQDELNKKFEDLQKQMNDLEKDNQDLKNPMDFPRNKNTEDNIKQDQQDASKDLQDKQESQDSEQQKSKQKSAKQKQKSAAQKMKQMSMSMQMQMSGAAQEQLEEDIEMLRQILDNLVIFSMDEEALMNRFKGIEINHNEYATYLKKQKELRTHFEHVDDSLFAISLRQPKFSEDINREINEVYFNVDKALAEFSENRIYQGVSSQQYALTSANNLADFLSSALDNMQNQMGMPMPGQGEGGMPMPDIIISQEALAKQMEQAMKKGKEGKKGESGENGESGEKGESGKKADTGQNGEQGENGEGGKQGQEGSQGKNGQGQNKGEGQGGSQNGQDGFNEDVNGQLFKIYQEQQMLRQALEQRLDKEGLGQNSDARQLLKDMEQIEMDLINKGFTNQTLSKMMNIQHQLLKVENAVLQQGEEQKRQSKTNTKEFKNTTTNPEDRAKQYFNTTEILNKQTLPLQQIYKQKAQEYFKQQND</sequence>
<feature type="transmembrane region" description="Helical" evidence="2">
    <location>
        <begin position="155"/>
        <end position="175"/>
    </location>
</feature>
<dbReference type="PANTHER" id="PTHR24637:SF417">
    <property type="entry name" value="COL_CUTICLE_N DOMAIN-CONTAINING PROTEIN"/>
    <property type="match status" value="1"/>
</dbReference>
<keyword evidence="2" id="KW-1133">Transmembrane helix</keyword>
<feature type="region of interest" description="Disordered" evidence="1">
    <location>
        <begin position="697"/>
        <end position="765"/>
    </location>
</feature>
<evidence type="ECO:0000256" key="2">
    <source>
        <dbReference type="SAM" id="Phobius"/>
    </source>
</evidence>
<organism evidence="3 4">
    <name type="scientific">Olleya sediminilitoris</name>
    <dbReference type="NCBI Taxonomy" id="2795739"/>
    <lineage>
        <taxon>Bacteria</taxon>
        <taxon>Pseudomonadati</taxon>
        <taxon>Bacteroidota</taxon>
        <taxon>Flavobacteriia</taxon>
        <taxon>Flavobacteriales</taxon>
        <taxon>Flavobacteriaceae</taxon>
    </lineage>
</organism>
<dbReference type="PANTHER" id="PTHR24637">
    <property type="entry name" value="COLLAGEN"/>
    <property type="match status" value="1"/>
</dbReference>
<evidence type="ECO:0000313" key="3">
    <source>
        <dbReference type="EMBL" id="MBL7558485.1"/>
    </source>
</evidence>
<feature type="compositionally biased region" description="Gly residues" evidence="1">
    <location>
        <begin position="977"/>
        <end position="986"/>
    </location>
</feature>
<evidence type="ECO:0008006" key="5">
    <source>
        <dbReference type="Google" id="ProtNLM"/>
    </source>
</evidence>
<feature type="compositionally biased region" description="Low complexity" evidence="1">
    <location>
        <begin position="756"/>
        <end position="765"/>
    </location>
</feature>
<comment type="caution">
    <text evidence="3">The sequence shown here is derived from an EMBL/GenBank/DDBJ whole genome shotgun (WGS) entry which is preliminary data.</text>
</comment>
<feature type="transmembrane region" description="Helical" evidence="2">
    <location>
        <begin position="23"/>
        <end position="44"/>
    </location>
</feature>
<evidence type="ECO:0000256" key="1">
    <source>
        <dbReference type="SAM" id="MobiDB-lite"/>
    </source>
</evidence>
<reference evidence="3 4" key="1">
    <citation type="submission" date="2020-12" db="EMBL/GenBank/DDBJ databases">
        <title>Olleya sediminilitoris sp. nov., isolated from a tidal flat.</title>
        <authorList>
            <person name="Park S."/>
            <person name="Yoon J.-H."/>
        </authorList>
    </citation>
    <scope>NUCLEOTIDE SEQUENCE [LARGE SCALE GENOMIC DNA]</scope>
    <source>
        <strain evidence="3 4">YSTF-M6</strain>
    </source>
</reference>
<proteinExistence type="predicted"/>
<dbReference type="Proteomes" id="UP000605013">
    <property type="component" value="Unassembled WGS sequence"/>
</dbReference>
<dbReference type="RefSeq" id="WP_202998520.1">
    <property type="nucleotide sequence ID" value="NZ_JAEMEF010000001.1"/>
</dbReference>
<feature type="transmembrane region" description="Helical" evidence="2">
    <location>
        <begin position="56"/>
        <end position="82"/>
    </location>
</feature>
<name>A0ABS1WH84_9FLAO</name>
<protein>
    <recommendedName>
        <fullName evidence="5">Glutamyl-tRNA synthetase</fullName>
    </recommendedName>
</protein>
<keyword evidence="4" id="KW-1185">Reference proteome</keyword>
<keyword evidence="2" id="KW-0812">Transmembrane</keyword>